<evidence type="ECO:0000259" key="3">
    <source>
        <dbReference type="Pfam" id="PF01551"/>
    </source>
</evidence>
<dbReference type="RefSeq" id="WP_110310868.1">
    <property type="nucleotide sequence ID" value="NZ_QICL01000013.1"/>
</dbReference>
<keyword evidence="2" id="KW-0812">Transmembrane</keyword>
<dbReference type="InterPro" id="IPR050570">
    <property type="entry name" value="Cell_wall_metabolism_enzyme"/>
</dbReference>
<evidence type="ECO:0000313" key="4">
    <source>
        <dbReference type="EMBL" id="PXV63538.1"/>
    </source>
</evidence>
<dbReference type="PANTHER" id="PTHR21666">
    <property type="entry name" value="PEPTIDASE-RELATED"/>
    <property type="match status" value="1"/>
</dbReference>
<dbReference type="SUPFAM" id="SSF51261">
    <property type="entry name" value="Duplicated hybrid motif"/>
    <property type="match status" value="1"/>
</dbReference>
<dbReference type="GO" id="GO:0004222">
    <property type="term" value="F:metalloendopeptidase activity"/>
    <property type="evidence" value="ECO:0007669"/>
    <property type="project" value="TreeGrafter"/>
</dbReference>
<dbReference type="Pfam" id="PF01551">
    <property type="entry name" value="Peptidase_M23"/>
    <property type="match status" value="1"/>
</dbReference>
<keyword evidence="2" id="KW-0472">Membrane</keyword>
<name>A0A2V3PNM6_9BACT</name>
<dbReference type="PANTHER" id="PTHR21666:SF289">
    <property type="entry name" value="L-ALA--D-GLU ENDOPEPTIDASE"/>
    <property type="match status" value="1"/>
</dbReference>
<organism evidence="4 5">
    <name type="scientific">Dysgonomonas alginatilytica</name>
    <dbReference type="NCBI Taxonomy" id="1605892"/>
    <lineage>
        <taxon>Bacteria</taxon>
        <taxon>Pseudomonadati</taxon>
        <taxon>Bacteroidota</taxon>
        <taxon>Bacteroidia</taxon>
        <taxon>Bacteroidales</taxon>
        <taxon>Dysgonomonadaceae</taxon>
        <taxon>Dysgonomonas</taxon>
    </lineage>
</organism>
<reference evidence="4 5" key="1">
    <citation type="submission" date="2018-03" db="EMBL/GenBank/DDBJ databases">
        <title>Genomic Encyclopedia of Archaeal and Bacterial Type Strains, Phase II (KMG-II): from individual species to whole genera.</title>
        <authorList>
            <person name="Goeker M."/>
        </authorList>
    </citation>
    <scope>NUCLEOTIDE SEQUENCE [LARGE SCALE GENOMIC DNA]</scope>
    <source>
        <strain evidence="4 5">DSM 100214</strain>
    </source>
</reference>
<gene>
    <name evidence="4" type="ORF">CLV62_11325</name>
</gene>
<dbReference type="Proteomes" id="UP000247973">
    <property type="component" value="Unassembled WGS sequence"/>
</dbReference>
<proteinExistence type="predicted"/>
<comment type="caution">
    <text evidence="4">The sequence shown here is derived from an EMBL/GenBank/DDBJ whole genome shotgun (WGS) entry which is preliminary data.</text>
</comment>
<dbReference type="Gene3D" id="2.70.70.10">
    <property type="entry name" value="Glucose Permease (Domain IIA)"/>
    <property type="match status" value="1"/>
</dbReference>
<evidence type="ECO:0000256" key="2">
    <source>
        <dbReference type="SAM" id="Phobius"/>
    </source>
</evidence>
<evidence type="ECO:0000313" key="5">
    <source>
        <dbReference type="Proteomes" id="UP000247973"/>
    </source>
</evidence>
<dbReference type="AlphaFoldDB" id="A0A2V3PNM6"/>
<keyword evidence="2" id="KW-1133">Transmembrane helix</keyword>
<accession>A0A2V3PNM6</accession>
<keyword evidence="1" id="KW-0732">Signal</keyword>
<protein>
    <submittedName>
        <fullName evidence="4">Peptidase M23-like protein</fullName>
    </submittedName>
</protein>
<dbReference type="EMBL" id="QICL01000013">
    <property type="protein sequence ID" value="PXV63538.1"/>
    <property type="molecule type" value="Genomic_DNA"/>
</dbReference>
<evidence type="ECO:0000256" key="1">
    <source>
        <dbReference type="ARBA" id="ARBA00022729"/>
    </source>
</evidence>
<dbReference type="InterPro" id="IPR011055">
    <property type="entry name" value="Dup_hybrid_motif"/>
</dbReference>
<feature type="domain" description="M23ase beta-sheet core" evidence="3">
    <location>
        <begin position="190"/>
        <end position="282"/>
    </location>
</feature>
<sequence>MAKRKDKNRHSFWKRLHFKYRLSILNENTLEEVWKLRVSMFHGIMLYVTSFFILMVLASVIIITTPIRNYLPGYLDSEIREQAIRAAIQVDSLERQQSYQLAYLDNIKDIFAGKVQPDSENKVDTVTISETDKSLQSTDREKKYRSEYEEAEKYNLSTISTSDATPTEGVTFFRPVKGIIAGKFNLPSRNYGVQIVTAGESVVATLEGSVVFAGYADNGYMLQLQHKNGFISVYKGVSMVLKKTGDKVRTGEAIGMVGSGKDSSEKKTLQFELWYKGNPINPELYISF</sequence>
<keyword evidence="5" id="KW-1185">Reference proteome</keyword>
<dbReference type="OrthoDB" id="9814377at2"/>
<dbReference type="InterPro" id="IPR016047">
    <property type="entry name" value="M23ase_b-sheet_dom"/>
</dbReference>
<dbReference type="CDD" id="cd12797">
    <property type="entry name" value="M23_peptidase"/>
    <property type="match status" value="1"/>
</dbReference>
<feature type="transmembrane region" description="Helical" evidence="2">
    <location>
        <begin position="44"/>
        <end position="63"/>
    </location>
</feature>